<dbReference type="InterPro" id="IPR013083">
    <property type="entry name" value="Znf_RING/FYVE/PHD"/>
</dbReference>
<reference evidence="6 7" key="1">
    <citation type="submission" date="2018-05" db="EMBL/GenBank/DDBJ databases">
        <title>Whole genome sequencing for identification of molecular markers to develop diagnostic detection tools for the regulated plant pathogen Lachnellula willkommii.</title>
        <authorList>
            <person name="Giroux E."/>
            <person name="Bilodeau G."/>
        </authorList>
    </citation>
    <scope>NUCLEOTIDE SEQUENCE [LARGE SCALE GENOMIC DNA]</scope>
    <source>
        <strain evidence="6 7">CBS 203.66</strain>
    </source>
</reference>
<dbReference type="GO" id="GO:0004843">
    <property type="term" value="F:cysteine-type deubiquitinase activity"/>
    <property type="evidence" value="ECO:0007669"/>
    <property type="project" value="InterPro"/>
</dbReference>
<dbReference type="Gene3D" id="3.90.70.10">
    <property type="entry name" value="Cysteine proteinases"/>
    <property type="match status" value="2"/>
</dbReference>
<accession>A0A8T9BNX5</accession>
<comment type="caution">
    <text evidence="6">The sequence shown here is derived from an EMBL/GenBank/DDBJ whole genome shotgun (WGS) entry which is preliminary data.</text>
</comment>
<dbReference type="SUPFAM" id="SSF57850">
    <property type="entry name" value="RING/U-box"/>
    <property type="match status" value="1"/>
</dbReference>
<dbReference type="GO" id="GO:0008270">
    <property type="term" value="F:zinc ion binding"/>
    <property type="evidence" value="ECO:0007669"/>
    <property type="project" value="UniProtKB-KW"/>
</dbReference>
<evidence type="ECO:0000259" key="5">
    <source>
        <dbReference type="PROSITE" id="PS50235"/>
    </source>
</evidence>
<dbReference type="InterPro" id="IPR001607">
    <property type="entry name" value="Znf_UBP"/>
</dbReference>
<dbReference type="PROSITE" id="PS00972">
    <property type="entry name" value="USP_1"/>
    <property type="match status" value="1"/>
</dbReference>
<dbReference type="GO" id="GO:0005634">
    <property type="term" value="C:nucleus"/>
    <property type="evidence" value="ECO:0007669"/>
    <property type="project" value="TreeGrafter"/>
</dbReference>
<dbReference type="PANTHER" id="PTHR24006:SF937">
    <property type="entry name" value="UBIQUITIN CARBOXYL-TERMINAL HYDROLASE"/>
    <property type="match status" value="1"/>
</dbReference>
<keyword evidence="1" id="KW-0479">Metal-binding</keyword>
<evidence type="ECO:0000313" key="6">
    <source>
        <dbReference type="EMBL" id="TVY20019.1"/>
    </source>
</evidence>
<dbReference type="Pfam" id="PF02148">
    <property type="entry name" value="zf-UBP"/>
    <property type="match status" value="1"/>
</dbReference>
<dbReference type="InterPro" id="IPR001394">
    <property type="entry name" value="Peptidase_C19_UCH"/>
</dbReference>
<dbReference type="GO" id="GO:0005829">
    <property type="term" value="C:cytosol"/>
    <property type="evidence" value="ECO:0007669"/>
    <property type="project" value="TreeGrafter"/>
</dbReference>
<dbReference type="OrthoDB" id="289038at2759"/>
<dbReference type="PANTHER" id="PTHR24006">
    <property type="entry name" value="UBIQUITIN CARBOXYL-TERMINAL HYDROLASE"/>
    <property type="match status" value="1"/>
</dbReference>
<dbReference type="EMBL" id="QGMF01000074">
    <property type="protein sequence ID" value="TVY20019.1"/>
    <property type="molecule type" value="Genomic_DNA"/>
</dbReference>
<dbReference type="InterPro" id="IPR018200">
    <property type="entry name" value="USP_CS"/>
</dbReference>
<dbReference type="Pfam" id="PF00443">
    <property type="entry name" value="UCH"/>
    <property type="match status" value="2"/>
</dbReference>
<dbReference type="InterPro" id="IPR050164">
    <property type="entry name" value="Peptidase_C19"/>
</dbReference>
<sequence length="597" mass="67144">MPSSRPVTPASPGNPPAIKTPQPGVPLYGCGHIQLLLAQKLPEMIRHYKDCLRVIYNDPVVPQTSKAKGTTLTPNYLCLHCSETVATAQSSLKHGAKTGHRIYVESRNGCLYCQMCEDFVWDPTLEELRLRKSEFGSFTRKRKIEKLFTDAARDDPGFISTNTVEIPCRASGIRGIYNMGATCYMNVILQCFVHNPLLRNFYLSEGHQSSQCSYKNCMSCAMDDMFQEFYAQETTVGYSASNILASFWLSKRKAYEELASNKEQDAHEFFQFLTEELHEINGGGRPSLLEDSPVTKRNKTGNEPNCKCIVHQTFYGKLQSTITCQSCGDVNTSIESFLDLSLGLDVLAKKKGLKVTTQSALSLQKCLDEEYIRPERCEYTCNQCGTQEAKKQLSIKSLPNVLCIQLKVSTPSHFSCILALSVCLFYEEDVLESNMSCQVMAYLIAWGIEDHGILDKGWYGGESRILFAEVLSNLYFSFQRFKQNNGLASKIDTKVSFPLKLEMFPYTNRARNANADAKDRNELARSCTYDLQSVVVHVGNLETVATSDTHTIGHYVSYSRVGNQWFKFNDHNVTLASKSQVLNEQAFLLFYVVQSLA</sequence>
<dbReference type="InterPro" id="IPR028889">
    <property type="entry name" value="USP"/>
</dbReference>
<evidence type="ECO:0000256" key="2">
    <source>
        <dbReference type="ARBA" id="ARBA00022771"/>
    </source>
</evidence>
<proteinExistence type="predicted"/>
<dbReference type="Proteomes" id="UP000469559">
    <property type="component" value="Unassembled WGS sequence"/>
</dbReference>
<dbReference type="PROSITE" id="PS50235">
    <property type="entry name" value="USP_3"/>
    <property type="match status" value="1"/>
</dbReference>
<evidence type="ECO:0000313" key="7">
    <source>
        <dbReference type="Proteomes" id="UP000469559"/>
    </source>
</evidence>
<feature type="region of interest" description="Disordered" evidence="4">
    <location>
        <begin position="1"/>
        <end position="20"/>
    </location>
</feature>
<organism evidence="6 7">
    <name type="scientific">Lachnellula arida</name>
    <dbReference type="NCBI Taxonomy" id="1316785"/>
    <lineage>
        <taxon>Eukaryota</taxon>
        <taxon>Fungi</taxon>
        <taxon>Dikarya</taxon>
        <taxon>Ascomycota</taxon>
        <taxon>Pezizomycotina</taxon>
        <taxon>Leotiomycetes</taxon>
        <taxon>Helotiales</taxon>
        <taxon>Lachnaceae</taxon>
        <taxon>Lachnellula</taxon>
    </lineage>
</organism>
<dbReference type="AlphaFoldDB" id="A0A8T9BNX5"/>
<evidence type="ECO:0000256" key="4">
    <source>
        <dbReference type="SAM" id="MobiDB-lite"/>
    </source>
</evidence>
<keyword evidence="6" id="KW-0378">Hydrolase</keyword>
<evidence type="ECO:0000256" key="1">
    <source>
        <dbReference type="ARBA" id="ARBA00022723"/>
    </source>
</evidence>
<dbReference type="GO" id="GO:0016579">
    <property type="term" value="P:protein deubiquitination"/>
    <property type="evidence" value="ECO:0007669"/>
    <property type="project" value="InterPro"/>
</dbReference>
<feature type="domain" description="USP" evidence="5">
    <location>
        <begin position="174"/>
        <end position="594"/>
    </location>
</feature>
<dbReference type="InterPro" id="IPR038765">
    <property type="entry name" value="Papain-like_cys_pep_sf"/>
</dbReference>
<keyword evidence="7" id="KW-1185">Reference proteome</keyword>
<dbReference type="Gene3D" id="3.30.40.10">
    <property type="entry name" value="Zinc/RING finger domain, C3HC4 (zinc finger)"/>
    <property type="match status" value="1"/>
</dbReference>
<dbReference type="SUPFAM" id="SSF54001">
    <property type="entry name" value="Cysteine proteinases"/>
    <property type="match status" value="2"/>
</dbReference>
<gene>
    <name evidence="6" type="primary">ubp8</name>
    <name evidence="6" type="ORF">LARI1_G001001</name>
</gene>
<evidence type="ECO:0000256" key="3">
    <source>
        <dbReference type="ARBA" id="ARBA00022833"/>
    </source>
</evidence>
<keyword evidence="2" id="KW-0863">Zinc-finger</keyword>
<name>A0A8T9BNX5_9HELO</name>
<protein>
    <submittedName>
        <fullName evidence="6">Putative ubiquitin carboxyl-terminal hydrolase 8</fullName>
    </submittedName>
</protein>
<keyword evidence="3" id="KW-0862">Zinc</keyword>